<evidence type="ECO:0000313" key="5">
    <source>
        <dbReference type="Proteomes" id="UP000007879"/>
    </source>
</evidence>
<dbReference type="CDD" id="cd01670">
    <property type="entry name" value="Death"/>
    <property type="match status" value="1"/>
</dbReference>
<evidence type="ECO:0000256" key="1">
    <source>
        <dbReference type="ARBA" id="ARBA00022737"/>
    </source>
</evidence>
<dbReference type="InterPro" id="IPR052201">
    <property type="entry name" value="LRR-containing_regulator"/>
</dbReference>
<proteinExistence type="predicted"/>
<dbReference type="GeneID" id="109584611"/>
<dbReference type="InterPro" id="IPR011029">
    <property type="entry name" value="DEATH-like_dom_sf"/>
</dbReference>
<dbReference type="Gene3D" id="1.10.533.10">
    <property type="entry name" value="Death Domain, Fas"/>
    <property type="match status" value="1"/>
</dbReference>
<dbReference type="InterPro" id="IPR000488">
    <property type="entry name" value="Death_dom"/>
</dbReference>
<keyword evidence="5" id="KW-1185">Reference proteome</keyword>
<organism evidence="4 5">
    <name type="scientific">Amphimedon queenslandica</name>
    <name type="common">Sponge</name>
    <dbReference type="NCBI Taxonomy" id="400682"/>
    <lineage>
        <taxon>Eukaryota</taxon>
        <taxon>Metazoa</taxon>
        <taxon>Porifera</taxon>
        <taxon>Demospongiae</taxon>
        <taxon>Heteroscleromorpha</taxon>
        <taxon>Haplosclerida</taxon>
        <taxon>Niphatidae</taxon>
        <taxon>Amphimedon</taxon>
    </lineage>
</organism>
<feature type="domain" description="Death" evidence="3">
    <location>
        <begin position="32"/>
        <end position="90"/>
    </location>
</feature>
<dbReference type="PANTHER" id="PTHR24111:SF0">
    <property type="entry name" value="LEUCINE-RICH REPEAT-CONTAINING PROTEIN"/>
    <property type="match status" value="1"/>
</dbReference>
<dbReference type="GO" id="GO:0007165">
    <property type="term" value="P:signal transduction"/>
    <property type="evidence" value="ECO:0007669"/>
    <property type="project" value="InterPro"/>
</dbReference>
<reference evidence="5" key="1">
    <citation type="journal article" date="2010" name="Nature">
        <title>The Amphimedon queenslandica genome and the evolution of animal complexity.</title>
        <authorList>
            <person name="Srivastava M."/>
            <person name="Simakov O."/>
            <person name="Chapman J."/>
            <person name="Fahey B."/>
            <person name="Gauthier M.E."/>
            <person name="Mitros T."/>
            <person name="Richards G.S."/>
            <person name="Conaco C."/>
            <person name="Dacre M."/>
            <person name="Hellsten U."/>
            <person name="Larroux C."/>
            <person name="Putnam N.H."/>
            <person name="Stanke M."/>
            <person name="Adamska M."/>
            <person name="Darling A."/>
            <person name="Degnan S.M."/>
            <person name="Oakley T.H."/>
            <person name="Plachetzki D.C."/>
            <person name="Zhai Y."/>
            <person name="Adamski M."/>
            <person name="Calcino A."/>
            <person name="Cummins S.F."/>
            <person name="Goodstein D.M."/>
            <person name="Harris C."/>
            <person name="Jackson D.J."/>
            <person name="Leys S.P."/>
            <person name="Shu S."/>
            <person name="Woodcroft B.J."/>
            <person name="Vervoort M."/>
            <person name="Kosik K.S."/>
            <person name="Manning G."/>
            <person name="Degnan B.M."/>
            <person name="Rokhsar D.S."/>
        </authorList>
    </citation>
    <scope>NUCLEOTIDE SEQUENCE [LARGE SCALE GENOMIC DNA]</scope>
</reference>
<feature type="region of interest" description="Disordered" evidence="2">
    <location>
        <begin position="198"/>
        <end position="217"/>
    </location>
</feature>
<protein>
    <recommendedName>
        <fullName evidence="3">Death domain-containing protein</fullName>
    </recommendedName>
</protein>
<dbReference type="PROSITE" id="PS50017">
    <property type="entry name" value="DEATH_DOMAIN"/>
    <property type="match status" value="1"/>
</dbReference>
<dbReference type="KEGG" id="aqu:109584611"/>
<evidence type="ECO:0000313" key="4">
    <source>
        <dbReference type="EnsemblMetazoa" id="XP_019855983.1"/>
    </source>
</evidence>
<dbReference type="SUPFAM" id="SSF52047">
    <property type="entry name" value="RNI-like"/>
    <property type="match status" value="1"/>
</dbReference>
<reference evidence="4" key="2">
    <citation type="submission" date="2024-06" db="UniProtKB">
        <authorList>
            <consortium name="EnsemblMetazoa"/>
        </authorList>
    </citation>
    <scope>IDENTIFICATION</scope>
</reference>
<dbReference type="AlphaFoldDB" id="A0AAN0JH43"/>
<name>A0AAN0JH43_AMPQE</name>
<accession>A0AAN0JH43</accession>
<dbReference type="SUPFAM" id="SSF47986">
    <property type="entry name" value="DEATH domain"/>
    <property type="match status" value="1"/>
</dbReference>
<evidence type="ECO:0000256" key="2">
    <source>
        <dbReference type="SAM" id="MobiDB-lite"/>
    </source>
</evidence>
<sequence>MASCEGSFLLSLDISHLQLVRDALKSGKFSDADWLNLGLKLGLQYPDLKSIKKDNDSNSERLMECLSLWLNSSSVRTWEMLASALEELDRAAAEHIRKKYCDPASQILQHYSSRISSIVFSISSIQLLYTEGLIMEESQKRIEGCGSRLTRDILLNEILINVVEDNRKLIKLGHIIMKSKEGVSIANDMIKDCKQTFAPELNSPEPSPSASSASATKEVEKVTNPLGTVISVELLQAEHQYSFDKMRGNFGIFRFKVLELVDEKISSLNTFKTFLQQCYPELESQLSVADSVQSAMNVALTKCNIINIAAVEDITEFYKIDGAEELITEYKKVVKQFCSKIPLDSLLNKRLSTNSTLTCETIRFVLDWKPDEHSLNDIRLLLQKAFADLGKRVIVQVICPDNSIIIICYAPQHLMSVLILRVQENLPILIKQFSLMELTIGHCICYNSKNHESLKLCFEGDNEMFDTEIQELIVFYKDRKESIADQEKRLKYLRNRQNSEMRFKLLDIGKVFKSKLHDLEQLILRHRSGQKELLLRNRDEITLLEKINHKLMSQIKKADSSSVPSKKDQSTSPLSKVLPMAKDILIVRFDYHRIDETSGGNLTIKEGEKLETHYHYLLTGASTFNIKILQSGLEVGFFFPHSHLQSMLETLQLYQFIMVEQEVSLPILQKIKNGAHTDDEKIFLFLECLDNDPILLNALRYDKHHYEKGFKNNTAEYKDYYAFFHHPSPDQCRNFIKKFNKTILSIHWLCPISALILLPSLIHHKSTLINLAISYSPLPIDCIKYLCELLTDNEALEHLAIANHSISDKGVISICQALQHNTTLNSLDLHGNPLITSASAPALVHLICTTSTLSVMYLDGTQLSLESLELIFQSLQVNKSMRTLEIDKKHKGYCTKNYNYLLPVLKFY</sequence>
<dbReference type="Proteomes" id="UP000007879">
    <property type="component" value="Unassembled WGS sequence"/>
</dbReference>
<dbReference type="EnsemblMetazoa" id="XM_020000424.1">
    <property type="protein sequence ID" value="XP_019855983.1"/>
    <property type="gene ID" value="LOC109584611"/>
</dbReference>
<dbReference type="PANTHER" id="PTHR24111">
    <property type="entry name" value="LEUCINE-RICH REPEAT-CONTAINING PROTEIN 34"/>
    <property type="match status" value="1"/>
</dbReference>
<dbReference type="Gene3D" id="3.80.10.10">
    <property type="entry name" value="Ribonuclease Inhibitor"/>
    <property type="match status" value="1"/>
</dbReference>
<evidence type="ECO:0000259" key="3">
    <source>
        <dbReference type="PROSITE" id="PS50017"/>
    </source>
</evidence>
<keyword evidence="1" id="KW-0677">Repeat</keyword>
<dbReference type="InterPro" id="IPR032675">
    <property type="entry name" value="LRR_dom_sf"/>
</dbReference>
<dbReference type="RefSeq" id="XP_019855983.1">
    <property type="nucleotide sequence ID" value="XM_020000424.1"/>
</dbReference>
<dbReference type="Pfam" id="PF00531">
    <property type="entry name" value="Death"/>
    <property type="match status" value="1"/>
</dbReference>